<comment type="similarity">
    <text evidence="2 9">Belongs to the RecN family.</text>
</comment>
<evidence type="ECO:0000256" key="9">
    <source>
        <dbReference type="PIRNR" id="PIRNR003128"/>
    </source>
</evidence>
<dbReference type="CDD" id="cd03241">
    <property type="entry name" value="ABC_RecN"/>
    <property type="match status" value="1"/>
</dbReference>
<proteinExistence type="inferred from homology"/>
<evidence type="ECO:0000256" key="8">
    <source>
        <dbReference type="ARBA" id="ARBA00033408"/>
    </source>
</evidence>
<dbReference type="InterPro" id="IPR003395">
    <property type="entry name" value="RecF/RecN/SMC_N"/>
</dbReference>
<evidence type="ECO:0000256" key="4">
    <source>
        <dbReference type="ARBA" id="ARBA00022741"/>
    </source>
</evidence>
<dbReference type="PANTHER" id="PTHR11059">
    <property type="entry name" value="DNA REPAIR PROTEIN RECN"/>
    <property type="match status" value="1"/>
</dbReference>
<evidence type="ECO:0000256" key="5">
    <source>
        <dbReference type="ARBA" id="ARBA00022763"/>
    </source>
</evidence>
<dbReference type="PIRSF" id="PIRSF003128">
    <property type="entry name" value="RecN"/>
    <property type="match status" value="1"/>
</dbReference>
<dbReference type="NCBIfam" id="TIGR00634">
    <property type="entry name" value="recN"/>
    <property type="match status" value="1"/>
</dbReference>
<dbReference type="AlphaFoldDB" id="A0A7W3JS79"/>
<feature type="domain" description="RecF/RecN/SMC N-terminal" evidence="10">
    <location>
        <begin position="1"/>
        <end position="515"/>
    </location>
</feature>
<evidence type="ECO:0000256" key="3">
    <source>
        <dbReference type="ARBA" id="ARBA00021315"/>
    </source>
</evidence>
<dbReference type="GO" id="GO:0043590">
    <property type="term" value="C:bacterial nucleoid"/>
    <property type="evidence" value="ECO:0007669"/>
    <property type="project" value="TreeGrafter"/>
</dbReference>
<evidence type="ECO:0000256" key="2">
    <source>
        <dbReference type="ARBA" id="ARBA00009441"/>
    </source>
</evidence>
<dbReference type="Pfam" id="PF02463">
    <property type="entry name" value="SMC_N"/>
    <property type="match status" value="1"/>
</dbReference>
<dbReference type="SUPFAM" id="SSF52540">
    <property type="entry name" value="P-loop containing nucleoside triphosphate hydrolases"/>
    <property type="match status" value="2"/>
</dbReference>
<evidence type="ECO:0000256" key="6">
    <source>
        <dbReference type="ARBA" id="ARBA00022840"/>
    </source>
</evidence>
<dbReference type="InterPro" id="IPR004604">
    <property type="entry name" value="DNA_recomb/repair_RecN"/>
</dbReference>
<evidence type="ECO:0000256" key="7">
    <source>
        <dbReference type="ARBA" id="ARBA00023204"/>
    </source>
</evidence>
<sequence>MIEEIRIRNLGVISEAILPLGPGFTAITGETGAGKTMVVTALALLRGARADATTVRSGTDTAWVEGRWRLRDPDAIRELVTDAGAELEVDELLLGRSVSAEGRSRAVVGGRSTPVSVLTELGERLVAVHGQSDQSRLRSTAAQREALDRFAGPVFAGALADYQHAFRRWQANTTELREIVIAQETRAHEADELRLAVSEIEAAAPQSGEDATLTLLAERLTHTEELRTATALAREALNSEEVDGTDALALVDTSQRQLTRVTGVDPILDVLAIELAQISFQVADVAHRLSSHLANLEGEGENDLDLIQERRAELATLLRKFGPTLDDVIAHAESGSARLSELESDGERITELTTIVNTDLTLLVDGAIALHDIRVEASTRLAALVTAELAALAMPDAELFVTVTEVPEPTLQGADAVEFLLRPHPGAEPRPVARSASGGELSRVMLALEVVIAGEDTVPTFVFDEVDAGVGGAAAIEVGRRLARLSEKAQVIVVTHLAQVAAFATNHLRVVKDTGGEVTVSSVQALRGEDRVAEMARLLSGLPDSASGLAHARELIELAAAR</sequence>
<comment type="function">
    <text evidence="1 9">May be involved in recombinational repair of damaged DNA.</text>
</comment>
<evidence type="ECO:0000313" key="12">
    <source>
        <dbReference type="Proteomes" id="UP000524237"/>
    </source>
</evidence>
<dbReference type="GO" id="GO:0005524">
    <property type="term" value="F:ATP binding"/>
    <property type="evidence" value="ECO:0007669"/>
    <property type="project" value="UniProtKB-KW"/>
</dbReference>
<name>A0A7W3JS79_9MICO</name>
<keyword evidence="4" id="KW-0547">Nucleotide-binding</keyword>
<keyword evidence="12" id="KW-1185">Reference proteome</keyword>
<dbReference type="GO" id="GO:0009432">
    <property type="term" value="P:SOS response"/>
    <property type="evidence" value="ECO:0007669"/>
    <property type="project" value="TreeGrafter"/>
</dbReference>
<reference evidence="11 12" key="1">
    <citation type="submission" date="2020-07" db="EMBL/GenBank/DDBJ databases">
        <title>Sequencing the genomes of 1000 actinobacteria strains.</title>
        <authorList>
            <person name="Klenk H.-P."/>
        </authorList>
    </citation>
    <scope>NUCLEOTIDE SEQUENCE [LARGE SCALE GENOMIC DNA]</scope>
    <source>
        <strain evidence="11 12">DSM 23737</strain>
    </source>
</reference>
<keyword evidence="7 9" id="KW-0234">DNA repair</keyword>
<evidence type="ECO:0000256" key="1">
    <source>
        <dbReference type="ARBA" id="ARBA00003618"/>
    </source>
</evidence>
<accession>A0A7W3JS79</accession>
<dbReference type="GO" id="GO:0006310">
    <property type="term" value="P:DNA recombination"/>
    <property type="evidence" value="ECO:0007669"/>
    <property type="project" value="InterPro"/>
</dbReference>
<evidence type="ECO:0000259" key="10">
    <source>
        <dbReference type="Pfam" id="PF02463"/>
    </source>
</evidence>
<dbReference type="EMBL" id="JACGWU010000001">
    <property type="protein sequence ID" value="MBA8828284.1"/>
    <property type="molecule type" value="Genomic_DNA"/>
</dbReference>
<dbReference type="GO" id="GO:0006281">
    <property type="term" value="P:DNA repair"/>
    <property type="evidence" value="ECO:0007669"/>
    <property type="project" value="UniProtKB-KW"/>
</dbReference>
<dbReference type="Gene3D" id="3.40.50.300">
    <property type="entry name" value="P-loop containing nucleotide triphosphate hydrolases"/>
    <property type="match status" value="2"/>
</dbReference>
<dbReference type="PANTHER" id="PTHR11059:SF0">
    <property type="entry name" value="DNA REPAIR PROTEIN RECN"/>
    <property type="match status" value="1"/>
</dbReference>
<gene>
    <name evidence="11" type="ORF">FB555_000355</name>
</gene>
<comment type="caution">
    <text evidence="11">The sequence shown here is derived from an EMBL/GenBank/DDBJ whole genome shotgun (WGS) entry which is preliminary data.</text>
</comment>
<evidence type="ECO:0000313" key="11">
    <source>
        <dbReference type="EMBL" id="MBA8828284.1"/>
    </source>
</evidence>
<keyword evidence="6" id="KW-0067">ATP-binding</keyword>
<keyword evidence="5 9" id="KW-0227">DNA damage</keyword>
<dbReference type="Proteomes" id="UP000524237">
    <property type="component" value="Unassembled WGS sequence"/>
</dbReference>
<organism evidence="11 12">
    <name type="scientific">Alpinimonas psychrophila</name>
    <dbReference type="NCBI Taxonomy" id="748908"/>
    <lineage>
        <taxon>Bacteria</taxon>
        <taxon>Bacillati</taxon>
        <taxon>Actinomycetota</taxon>
        <taxon>Actinomycetes</taxon>
        <taxon>Micrococcales</taxon>
        <taxon>Microbacteriaceae</taxon>
        <taxon>Alpinimonas</taxon>
    </lineage>
</organism>
<dbReference type="InterPro" id="IPR027417">
    <property type="entry name" value="P-loop_NTPase"/>
</dbReference>
<protein>
    <recommendedName>
        <fullName evidence="3 9">DNA repair protein RecN</fullName>
    </recommendedName>
    <alternativeName>
        <fullName evidence="8 9">Recombination protein N</fullName>
    </alternativeName>
</protein>